<feature type="non-terminal residue" evidence="2">
    <location>
        <position position="83"/>
    </location>
</feature>
<feature type="region of interest" description="Disordered" evidence="1">
    <location>
        <begin position="52"/>
        <end position="83"/>
    </location>
</feature>
<feature type="compositionally biased region" description="Gly residues" evidence="1">
    <location>
        <begin position="53"/>
        <end position="70"/>
    </location>
</feature>
<reference evidence="2" key="1">
    <citation type="submission" date="2020-01" db="EMBL/GenBank/DDBJ databases">
        <title>Insect and environment-associated Actinomycetes.</title>
        <authorList>
            <person name="Currrie C."/>
            <person name="Chevrette M."/>
            <person name="Carlson C."/>
            <person name="Stubbendieck R."/>
            <person name="Wendt-Pienkowski E."/>
        </authorList>
    </citation>
    <scope>NUCLEOTIDE SEQUENCE</scope>
    <source>
        <strain evidence="2">SID7499</strain>
    </source>
</reference>
<dbReference type="EMBL" id="JAAGMN010005602">
    <property type="protein sequence ID" value="NEE15471.1"/>
    <property type="molecule type" value="Genomic_DNA"/>
</dbReference>
<proteinExistence type="predicted"/>
<feature type="region of interest" description="Disordered" evidence="1">
    <location>
        <begin position="1"/>
        <end position="24"/>
    </location>
</feature>
<sequence>MSKSFEYADGVTGPEPQDAPNVYLPQAAAPPAYDAYADPAAAHGWQDVYGTTRAGGAGHPGGAEGVRGAGGPPPAAHPADGAD</sequence>
<comment type="caution">
    <text evidence="2">The sequence shown here is derived from an EMBL/GenBank/DDBJ whole genome shotgun (WGS) entry which is preliminary data.</text>
</comment>
<accession>A0A6G3XCJ1</accession>
<name>A0A6G3XCJ1_9ACTN</name>
<protein>
    <submittedName>
        <fullName evidence="2">Uncharacterized protein</fullName>
    </submittedName>
</protein>
<organism evidence="2">
    <name type="scientific">Streptomyces sp. SID7499</name>
    <dbReference type="NCBI Taxonomy" id="2706086"/>
    <lineage>
        <taxon>Bacteria</taxon>
        <taxon>Bacillati</taxon>
        <taxon>Actinomycetota</taxon>
        <taxon>Actinomycetes</taxon>
        <taxon>Kitasatosporales</taxon>
        <taxon>Streptomycetaceae</taxon>
        <taxon>Streptomyces</taxon>
    </lineage>
</organism>
<evidence type="ECO:0000313" key="2">
    <source>
        <dbReference type="EMBL" id="NEE15471.1"/>
    </source>
</evidence>
<gene>
    <name evidence="2" type="ORF">G3M58_54545</name>
</gene>
<dbReference type="AlphaFoldDB" id="A0A6G3XCJ1"/>
<evidence type="ECO:0000256" key="1">
    <source>
        <dbReference type="SAM" id="MobiDB-lite"/>
    </source>
</evidence>